<dbReference type="Proteomes" id="UP000604046">
    <property type="component" value="Unassembled WGS sequence"/>
</dbReference>
<dbReference type="EMBL" id="CAJNDS010002540">
    <property type="protein sequence ID" value="CAE7518283.1"/>
    <property type="molecule type" value="Genomic_DNA"/>
</dbReference>
<accession>A0A812T7J3</accession>
<sequence length="152" mass="16490">MYLVIHIDPSLVPATHQATILHERIHGPITEAATCRLPGSTPTAAVRTPRQRPECQGPRARKTQKTLAGHMRVKGQLLRHAQSGFITELYGDLYFNGIRLNDSATLDALGIPSEAEVAVRPRRRQGAALRGAAAASRAARPGSQLFSLLLSR</sequence>
<dbReference type="InterPro" id="IPR000626">
    <property type="entry name" value="Ubiquitin-like_dom"/>
</dbReference>
<evidence type="ECO:0000313" key="4">
    <source>
        <dbReference type="Proteomes" id="UP000604046"/>
    </source>
</evidence>
<name>A0A812T7J3_9DINO</name>
<dbReference type="AlphaFoldDB" id="A0A812T7J3"/>
<protein>
    <recommendedName>
        <fullName evidence="2">Ubiquitin-like domain-containing protein</fullName>
    </recommendedName>
</protein>
<feature type="domain" description="Ubiquitin-like" evidence="2">
    <location>
        <begin position="93"/>
        <end position="126"/>
    </location>
</feature>
<evidence type="ECO:0000259" key="2">
    <source>
        <dbReference type="PROSITE" id="PS50053"/>
    </source>
</evidence>
<reference evidence="3" key="1">
    <citation type="submission" date="2021-02" db="EMBL/GenBank/DDBJ databases">
        <authorList>
            <person name="Dougan E. K."/>
            <person name="Rhodes N."/>
            <person name="Thang M."/>
            <person name="Chan C."/>
        </authorList>
    </citation>
    <scope>NUCLEOTIDE SEQUENCE</scope>
</reference>
<comment type="caution">
    <text evidence="3">The sequence shown here is derived from an EMBL/GenBank/DDBJ whole genome shotgun (WGS) entry which is preliminary data.</text>
</comment>
<evidence type="ECO:0000313" key="3">
    <source>
        <dbReference type="EMBL" id="CAE7518283.1"/>
    </source>
</evidence>
<proteinExistence type="predicted"/>
<keyword evidence="4" id="KW-1185">Reference proteome</keyword>
<dbReference type="PROSITE" id="PS50053">
    <property type="entry name" value="UBIQUITIN_2"/>
    <property type="match status" value="1"/>
</dbReference>
<feature type="region of interest" description="Disordered" evidence="1">
    <location>
        <begin position="36"/>
        <end position="62"/>
    </location>
</feature>
<organism evidence="3 4">
    <name type="scientific">Symbiodinium natans</name>
    <dbReference type="NCBI Taxonomy" id="878477"/>
    <lineage>
        <taxon>Eukaryota</taxon>
        <taxon>Sar</taxon>
        <taxon>Alveolata</taxon>
        <taxon>Dinophyceae</taxon>
        <taxon>Suessiales</taxon>
        <taxon>Symbiodiniaceae</taxon>
        <taxon>Symbiodinium</taxon>
    </lineage>
</organism>
<evidence type="ECO:0000256" key="1">
    <source>
        <dbReference type="SAM" id="MobiDB-lite"/>
    </source>
</evidence>
<gene>
    <name evidence="3" type="ORF">SNAT2548_LOCUS29007</name>
</gene>